<accession>A0ABQ5HH17</accession>
<feature type="region of interest" description="Disordered" evidence="1">
    <location>
        <begin position="54"/>
        <end position="84"/>
    </location>
</feature>
<dbReference type="Proteomes" id="UP001151760">
    <property type="component" value="Unassembled WGS sequence"/>
</dbReference>
<reference evidence="2" key="2">
    <citation type="submission" date="2022-01" db="EMBL/GenBank/DDBJ databases">
        <authorList>
            <person name="Yamashiro T."/>
            <person name="Shiraishi A."/>
            <person name="Satake H."/>
            <person name="Nakayama K."/>
        </authorList>
    </citation>
    <scope>NUCLEOTIDE SEQUENCE</scope>
</reference>
<dbReference type="PANTHER" id="PTHR15503">
    <property type="entry name" value="LDOC1 RELATED"/>
    <property type="match status" value="1"/>
</dbReference>
<dbReference type="EMBL" id="BQNB010019618">
    <property type="protein sequence ID" value="GJT87211.1"/>
    <property type="molecule type" value="Genomic_DNA"/>
</dbReference>
<keyword evidence="3" id="KW-1185">Reference proteome</keyword>
<dbReference type="InterPro" id="IPR043502">
    <property type="entry name" value="DNA/RNA_pol_sf"/>
</dbReference>
<sequence length="378" mass="42646">MSDGEPPVPMQELVAAVQAAGDAMPHILPSMFAKNTAAGAFVTQVRMLHALGKSSDRDDYDSIPDQRSDKRDQRKTESAKPTDLPTLQFQGTLLRVILTSVCNTCGRRHPGDSSCCWYLLQIGQLSIFRRDLENCKKNTGARSSGHSLKRSQTQSGRVFALTQDSQPILQVPSTGALFNKPDCFRNFRTYFPEELPRIPPIRDVEFNIELIPEAEPISKAPYRMAPIELKELKDQLQELLERARNFYDPQVEAITKWQTDVCDRSGFQIYSDASNSKKAVKSIWAIIQNINQQTEFCIDDDGILWQGTKLCVPEDPTLREALMTEAHSSPFSIHPVKLNTQRAMELLQPLEIPYWKWDEISMEFVVSGTTDSDKAHAS</sequence>
<dbReference type="SUPFAM" id="SSF56672">
    <property type="entry name" value="DNA/RNA polymerases"/>
    <property type="match status" value="1"/>
</dbReference>
<reference evidence="2" key="1">
    <citation type="journal article" date="2022" name="Int. J. Mol. Sci.">
        <title>Draft Genome of Tanacetum Coccineum: Genomic Comparison of Closely Related Tanacetum-Family Plants.</title>
        <authorList>
            <person name="Yamashiro T."/>
            <person name="Shiraishi A."/>
            <person name="Nakayama K."/>
            <person name="Satake H."/>
        </authorList>
    </citation>
    <scope>NUCLEOTIDE SEQUENCE</scope>
</reference>
<gene>
    <name evidence="2" type="ORF">Tco_1068928</name>
</gene>
<evidence type="ECO:0000313" key="3">
    <source>
        <dbReference type="Proteomes" id="UP001151760"/>
    </source>
</evidence>
<dbReference type="InterPro" id="IPR032567">
    <property type="entry name" value="RTL1-rel"/>
</dbReference>
<name>A0ABQ5HH17_9ASTR</name>
<protein>
    <submittedName>
        <fullName evidence="2">Uncharacterized protein</fullName>
    </submittedName>
</protein>
<evidence type="ECO:0000256" key="1">
    <source>
        <dbReference type="SAM" id="MobiDB-lite"/>
    </source>
</evidence>
<dbReference type="PANTHER" id="PTHR15503:SF45">
    <property type="entry name" value="RNA-DIRECTED DNA POLYMERASE HOMOLOG"/>
    <property type="match status" value="1"/>
</dbReference>
<proteinExistence type="predicted"/>
<dbReference type="Gene3D" id="3.10.10.10">
    <property type="entry name" value="HIV Type 1 Reverse Transcriptase, subunit A, domain 1"/>
    <property type="match status" value="1"/>
</dbReference>
<evidence type="ECO:0000313" key="2">
    <source>
        <dbReference type="EMBL" id="GJT87211.1"/>
    </source>
</evidence>
<organism evidence="2 3">
    <name type="scientific">Tanacetum coccineum</name>
    <dbReference type="NCBI Taxonomy" id="301880"/>
    <lineage>
        <taxon>Eukaryota</taxon>
        <taxon>Viridiplantae</taxon>
        <taxon>Streptophyta</taxon>
        <taxon>Embryophyta</taxon>
        <taxon>Tracheophyta</taxon>
        <taxon>Spermatophyta</taxon>
        <taxon>Magnoliopsida</taxon>
        <taxon>eudicotyledons</taxon>
        <taxon>Gunneridae</taxon>
        <taxon>Pentapetalae</taxon>
        <taxon>asterids</taxon>
        <taxon>campanulids</taxon>
        <taxon>Asterales</taxon>
        <taxon>Asteraceae</taxon>
        <taxon>Asteroideae</taxon>
        <taxon>Anthemideae</taxon>
        <taxon>Anthemidinae</taxon>
        <taxon>Tanacetum</taxon>
    </lineage>
</organism>
<comment type="caution">
    <text evidence="2">The sequence shown here is derived from an EMBL/GenBank/DDBJ whole genome shotgun (WGS) entry which is preliminary data.</text>
</comment>
<feature type="compositionally biased region" description="Basic and acidic residues" evidence="1">
    <location>
        <begin position="64"/>
        <end position="80"/>
    </location>
</feature>